<dbReference type="EMBL" id="MGKW01000047">
    <property type="protein sequence ID" value="OGN32812.1"/>
    <property type="molecule type" value="Genomic_DNA"/>
</dbReference>
<dbReference type="InterPro" id="IPR013159">
    <property type="entry name" value="DnaA_C"/>
</dbReference>
<sequence>MNISSLPIQGAKEELLLAVRSHQVTLLTGPTGCGKTTQLSSILLDAGIGQAGMIACTEPKRIAAIAAATRVAEERSVKLGGEIGYHIRFEKKVSKNTRIKFVTPGVLLREALSDPLLSKYSCVVVDEAHERSLFTDFLLGYLKKVCESRPEFKVVVISATLNYQEFLTYFPNSQLVNIAMRQYRVGVLYMPVEAGLSIPDKVARVVKAIHYLFKQYGGKRDALVFMPGEHEIKDTIESLQALGIPDLHCLPLYGRLSPNEQKKVFLPTEEGMKIVVATNVAESSLTIDGIAYIIDSGLAKVEGFDPEFGVDTLDLAKISQAEAVQRTGRAGRTTSGTCVRLYSEEDFLQRPAHRVPEITRSNLTGLVLTMKSLGLEKNFQFITKPSDQLWELAEARLKWYGALGNAGEMTSHGEYIVGLPLEPKLAQFIFHASYYGCVEEAVVLGAMLSVGRFFVSDPYELEQIEKVKGEFRDSNSDFFTLLNLWDGYRESGFSDQWCAENYLHPYWMRAIRTIRAQLALIIQRRGLKITSNRHPEALGKAIFTAFKDLTLTWDKKSQGYIGGAGLSNVRLFGDSALVGSRSRNVVSFSVKRTHRFIAHCNHAIPSDWVDGGSALALVGSQVQGGNRESTHSAEDLLLRSFIAKPISELNLSDSALMKLWGIGIETINELVEKTEKQIRLVDTAVAQEVQERLSSYGLSLTRKKRKSEEDPLDSKLLSLSVSTPTDEATAAQVLGDQFPLFKKFREGSLEEKLEARNAITMKNRGLVTRWARMKMAELKRIDDPALDFDDLFQEGLIGLMESVKGFDYTRGNRFSTYATWWIRQILYRLLADQSLLPVHVVEKMKKFAGQRFQVEQKLGRDATREELAEALHKTVEEIEQLLSYFQFWVHFHSIDQNVTTNENDDDSAFADFIASNDASPEEEIAQEQFRRMVQRIFDEVPLLDVEKQCIDLYFGLNTDHPYTLEEIGSYLGVTRERVRQRIEQALGRLRTPRVWEMVHEHVPSLPVLPSAGPAKFTVEIDENVDQLSKVRSPIAAISMELAKRILKEEPMSETEVECLQLYFGLSGKTKLTLREAAAKLRLTRDQVLWHLEGVIRRFSSKVIEPTSSRQIAPGEQLWDAMGIINQVAAVYGFSSESILSHSGLRIEMLSRARRVTVYRLREELGLSFPKIGEIMSRDHSSVITSYQKIKSEVIEGLIPLGCFPPDPKPVASQTSELVQPKKDDNRSLDEILSQDIFVLGMSRVEKILRSKRGVNTLRELCKIGRDRLLMTEGVGDVIEEIETMLKGQGIELPQ</sequence>
<dbReference type="GO" id="GO:0016787">
    <property type="term" value="F:hydrolase activity"/>
    <property type="evidence" value="ECO:0007669"/>
    <property type="project" value="UniProtKB-KW"/>
</dbReference>
<dbReference type="InterPro" id="IPR007502">
    <property type="entry name" value="Helicase-assoc_dom"/>
</dbReference>
<dbReference type="InterPro" id="IPR011545">
    <property type="entry name" value="DEAD/DEAH_box_helicase_dom"/>
</dbReference>
<dbReference type="PROSITE" id="PS51194">
    <property type="entry name" value="HELICASE_CTER"/>
    <property type="match status" value="1"/>
</dbReference>
<dbReference type="InterPro" id="IPR002464">
    <property type="entry name" value="DNA/RNA_helicase_DEAH_CS"/>
</dbReference>
<evidence type="ECO:0000259" key="11">
    <source>
        <dbReference type="PROSITE" id="PS51194"/>
    </source>
</evidence>
<dbReference type="Gene3D" id="1.10.1740.10">
    <property type="match status" value="1"/>
</dbReference>
<dbReference type="GO" id="GO:0016987">
    <property type="term" value="F:sigma factor activity"/>
    <property type="evidence" value="ECO:0007669"/>
    <property type="project" value="UniProtKB-KW"/>
</dbReference>
<dbReference type="SMART" id="SM00847">
    <property type="entry name" value="HA2"/>
    <property type="match status" value="1"/>
</dbReference>
<accession>A0A1F8H5C0</accession>
<evidence type="ECO:0000256" key="5">
    <source>
        <dbReference type="ARBA" id="ARBA00022840"/>
    </source>
</evidence>
<keyword evidence="3" id="KW-0378">Hydrolase</keyword>
<keyword evidence="8" id="KW-0238">DNA-binding</keyword>
<dbReference type="InterPro" id="IPR000943">
    <property type="entry name" value="RNA_pol_sigma70"/>
</dbReference>
<dbReference type="GO" id="GO:0006352">
    <property type="term" value="P:DNA-templated transcription initiation"/>
    <property type="evidence" value="ECO:0007669"/>
    <property type="project" value="InterPro"/>
</dbReference>
<evidence type="ECO:0000256" key="9">
    <source>
        <dbReference type="ARBA" id="ARBA00023163"/>
    </source>
</evidence>
<comment type="caution">
    <text evidence="12">The sequence shown here is derived from an EMBL/GenBank/DDBJ whole genome shotgun (WGS) entry which is preliminary data.</text>
</comment>
<dbReference type="CDD" id="cd06571">
    <property type="entry name" value="Bac_DnaA_C"/>
    <property type="match status" value="1"/>
</dbReference>
<dbReference type="Gene3D" id="1.10.10.10">
    <property type="entry name" value="Winged helix-like DNA-binding domain superfamily/Winged helix DNA-binding domain"/>
    <property type="match status" value="2"/>
</dbReference>
<dbReference type="SUPFAM" id="SSF52540">
    <property type="entry name" value="P-loop containing nucleoside triphosphate hydrolases"/>
    <property type="match status" value="1"/>
</dbReference>
<dbReference type="PANTHER" id="PTHR18934">
    <property type="entry name" value="ATP-DEPENDENT RNA HELICASE"/>
    <property type="match status" value="1"/>
</dbReference>
<keyword evidence="2" id="KW-0547">Nucleotide-binding</keyword>
<protein>
    <recommendedName>
        <fullName evidence="14">RNA polymerase sigma factor</fullName>
    </recommendedName>
</protein>
<evidence type="ECO:0000313" key="12">
    <source>
        <dbReference type="EMBL" id="OGN32812.1"/>
    </source>
</evidence>
<feature type="domain" description="Helicase C-terminal" evidence="11">
    <location>
        <begin position="204"/>
        <end position="374"/>
    </location>
</feature>
<dbReference type="PROSITE" id="PS01008">
    <property type="entry name" value="DNAA"/>
    <property type="match status" value="1"/>
</dbReference>
<dbReference type="SMART" id="SM00487">
    <property type="entry name" value="DEXDc"/>
    <property type="match status" value="1"/>
</dbReference>
<dbReference type="CDD" id="cd06171">
    <property type="entry name" value="Sigma70_r4"/>
    <property type="match status" value="1"/>
</dbReference>
<organism evidence="12 13">
    <name type="scientific">Candidatus Yanofskybacteria bacterium RIFCSPLOWO2_02_FULL_47_9b</name>
    <dbReference type="NCBI Taxonomy" id="1802708"/>
    <lineage>
        <taxon>Bacteria</taxon>
        <taxon>Candidatus Yanofskyibacteriota</taxon>
    </lineage>
</organism>
<dbReference type="GO" id="GO:0003688">
    <property type="term" value="F:DNA replication origin binding"/>
    <property type="evidence" value="ECO:0007669"/>
    <property type="project" value="InterPro"/>
</dbReference>
<evidence type="ECO:0000256" key="7">
    <source>
        <dbReference type="ARBA" id="ARBA00023082"/>
    </source>
</evidence>
<comment type="similarity">
    <text evidence="1">Belongs to the DEAD box helicase family. DEAH subfamily.</text>
</comment>
<dbReference type="GO" id="GO:0005524">
    <property type="term" value="F:ATP binding"/>
    <property type="evidence" value="ECO:0007669"/>
    <property type="project" value="UniProtKB-KW"/>
</dbReference>
<dbReference type="PROSITE" id="PS00715">
    <property type="entry name" value="SIGMA70_1"/>
    <property type="match status" value="1"/>
</dbReference>
<evidence type="ECO:0000256" key="4">
    <source>
        <dbReference type="ARBA" id="ARBA00022806"/>
    </source>
</evidence>
<dbReference type="Pfam" id="PF00271">
    <property type="entry name" value="Helicase_C"/>
    <property type="match status" value="1"/>
</dbReference>
<dbReference type="GO" id="GO:0004386">
    <property type="term" value="F:helicase activity"/>
    <property type="evidence" value="ECO:0007669"/>
    <property type="project" value="UniProtKB-KW"/>
</dbReference>
<dbReference type="Proteomes" id="UP000178155">
    <property type="component" value="Unassembled WGS sequence"/>
</dbReference>
<dbReference type="PROSITE" id="PS00690">
    <property type="entry name" value="DEAH_ATP_HELICASE"/>
    <property type="match status" value="1"/>
</dbReference>
<dbReference type="InterPro" id="IPR007627">
    <property type="entry name" value="RNA_pol_sigma70_r2"/>
</dbReference>
<keyword evidence="6" id="KW-0805">Transcription regulation</keyword>
<dbReference type="GO" id="GO:0003723">
    <property type="term" value="F:RNA binding"/>
    <property type="evidence" value="ECO:0007669"/>
    <property type="project" value="TreeGrafter"/>
</dbReference>
<dbReference type="Pfam" id="PF04539">
    <property type="entry name" value="Sigma70_r3"/>
    <property type="match status" value="1"/>
</dbReference>
<evidence type="ECO:0000256" key="8">
    <source>
        <dbReference type="ARBA" id="ARBA00023125"/>
    </source>
</evidence>
<dbReference type="Gene3D" id="1.20.120.1080">
    <property type="match status" value="1"/>
</dbReference>
<dbReference type="InterPro" id="IPR014001">
    <property type="entry name" value="Helicase_ATP-bd"/>
</dbReference>
<dbReference type="InterPro" id="IPR027417">
    <property type="entry name" value="P-loop_NTPase"/>
</dbReference>
<gene>
    <name evidence="12" type="ORF">A3I39_02870</name>
</gene>
<dbReference type="InterPro" id="IPR014284">
    <property type="entry name" value="RNA_pol_sigma-70_dom"/>
</dbReference>
<proteinExistence type="inferred from homology"/>
<dbReference type="Pfam" id="PF00270">
    <property type="entry name" value="DEAD"/>
    <property type="match status" value="1"/>
</dbReference>
<dbReference type="GO" id="GO:0006275">
    <property type="term" value="P:regulation of DNA replication"/>
    <property type="evidence" value="ECO:0007669"/>
    <property type="project" value="InterPro"/>
</dbReference>
<dbReference type="SUPFAM" id="SSF88659">
    <property type="entry name" value="Sigma3 and sigma4 domains of RNA polymerase sigma factors"/>
    <property type="match status" value="2"/>
</dbReference>
<dbReference type="PROSITE" id="PS51192">
    <property type="entry name" value="HELICASE_ATP_BIND_1"/>
    <property type="match status" value="1"/>
</dbReference>
<evidence type="ECO:0000256" key="3">
    <source>
        <dbReference type="ARBA" id="ARBA00022801"/>
    </source>
</evidence>
<dbReference type="SUPFAM" id="SSF88946">
    <property type="entry name" value="Sigma2 domain of RNA polymerase sigma factors"/>
    <property type="match status" value="1"/>
</dbReference>
<evidence type="ECO:0000256" key="1">
    <source>
        <dbReference type="ARBA" id="ARBA00008792"/>
    </source>
</evidence>
<evidence type="ECO:0000259" key="10">
    <source>
        <dbReference type="PROSITE" id="PS51192"/>
    </source>
</evidence>
<dbReference type="NCBIfam" id="TIGR02937">
    <property type="entry name" value="sigma70-ECF"/>
    <property type="match status" value="1"/>
</dbReference>
<dbReference type="InterPro" id="IPR001650">
    <property type="entry name" value="Helicase_C-like"/>
</dbReference>
<evidence type="ECO:0000256" key="6">
    <source>
        <dbReference type="ARBA" id="ARBA00023015"/>
    </source>
</evidence>
<dbReference type="Pfam" id="PF04542">
    <property type="entry name" value="Sigma70_r2"/>
    <property type="match status" value="1"/>
</dbReference>
<dbReference type="Pfam" id="PF04545">
    <property type="entry name" value="Sigma70_r4"/>
    <property type="match status" value="1"/>
</dbReference>
<dbReference type="InterPro" id="IPR018312">
    <property type="entry name" value="Chromosome_initiator_DnaA_CS"/>
</dbReference>
<dbReference type="SUPFAM" id="SSF48295">
    <property type="entry name" value="TrpR-like"/>
    <property type="match status" value="1"/>
</dbReference>
<reference evidence="12 13" key="1">
    <citation type="journal article" date="2016" name="Nat. Commun.">
        <title>Thousands of microbial genomes shed light on interconnected biogeochemical processes in an aquifer system.</title>
        <authorList>
            <person name="Anantharaman K."/>
            <person name="Brown C.T."/>
            <person name="Hug L.A."/>
            <person name="Sharon I."/>
            <person name="Castelle C.J."/>
            <person name="Probst A.J."/>
            <person name="Thomas B.C."/>
            <person name="Singh A."/>
            <person name="Wilkins M.J."/>
            <person name="Karaoz U."/>
            <person name="Brodie E.L."/>
            <person name="Williams K.H."/>
            <person name="Hubbard S.S."/>
            <person name="Banfield J.F."/>
        </authorList>
    </citation>
    <scope>NUCLEOTIDE SEQUENCE [LARGE SCALE GENOMIC DNA]</scope>
</reference>
<dbReference type="Pfam" id="PF21010">
    <property type="entry name" value="HA2_C"/>
    <property type="match status" value="1"/>
</dbReference>
<dbReference type="InterPro" id="IPR010921">
    <property type="entry name" value="Trp_repressor/repl_initiator"/>
</dbReference>
<evidence type="ECO:0000256" key="2">
    <source>
        <dbReference type="ARBA" id="ARBA00022741"/>
    </source>
</evidence>
<dbReference type="InterPro" id="IPR007624">
    <property type="entry name" value="RNA_pol_sigma70_r3"/>
</dbReference>
<keyword evidence="4" id="KW-0347">Helicase</keyword>
<dbReference type="SMART" id="SM00760">
    <property type="entry name" value="Bac_DnaA_C"/>
    <property type="match status" value="1"/>
</dbReference>
<dbReference type="PANTHER" id="PTHR18934:SF99">
    <property type="entry name" value="ATP-DEPENDENT RNA HELICASE DHX37-RELATED"/>
    <property type="match status" value="1"/>
</dbReference>
<dbReference type="Gene3D" id="3.40.50.300">
    <property type="entry name" value="P-loop containing nucleotide triphosphate hydrolases"/>
    <property type="match status" value="2"/>
</dbReference>
<dbReference type="Pfam" id="PF08299">
    <property type="entry name" value="Bac_DnaA_C"/>
    <property type="match status" value="1"/>
</dbReference>
<dbReference type="GO" id="GO:0006270">
    <property type="term" value="P:DNA replication initiation"/>
    <property type="evidence" value="ECO:0007669"/>
    <property type="project" value="InterPro"/>
</dbReference>
<dbReference type="Gene3D" id="1.10.150.20">
    <property type="entry name" value="5' to 3' exonuclease, C-terminal subdomain"/>
    <property type="match status" value="1"/>
</dbReference>
<dbReference type="CDD" id="cd17917">
    <property type="entry name" value="DEXHc_RHA-like"/>
    <property type="match status" value="1"/>
</dbReference>
<dbReference type="InterPro" id="IPR013324">
    <property type="entry name" value="RNA_pol_sigma_r3/r4-like"/>
</dbReference>
<evidence type="ECO:0000313" key="13">
    <source>
        <dbReference type="Proteomes" id="UP000178155"/>
    </source>
</evidence>
<name>A0A1F8H5C0_9BACT</name>
<dbReference type="InterPro" id="IPR007630">
    <property type="entry name" value="RNA_pol_sigma70_r4"/>
</dbReference>
<dbReference type="CDD" id="cd18791">
    <property type="entry name" value="SF2_C_RHA"/>
    <property type="match status" value="1"/>
</dbReference>
<dbReference type="InterPro" id="IPR013325">
    <property type="entry name" value="RNA_pol_sigma_r2"/>
</dbReference>
<keyword evidence="5" id="KW-0067">ATP-binding</keyword>
<dbReference type="InterPro" id="IPR036388">
    <property type="entry name" value="WH-like_DNA-bd_sf"/>
</dbReference>
<dbReference type="PRINTS" id="PR00046">
    <property type="entry name" value="SIGMA70FCT"/>
</dbReference>
<evidence type="ECO:0008006" key="14">
    <source>
        <dbReference type="Google" id="ProtNLM"/>
    </source>
</evidence>
<keyword evidence="9" id="KW-0804">Transcription</keyword>
<keyword evidence="7" id="KW-0731">Sigma factor</keyword>
<dbReference type="SMART" id="SM00490">
    <property type="entry name" value="HELICc"/>
    <property type="match status" value="1"/>
</dbReference>
<dbReference type="Gene3D" id="1.10.1750.10">
    <property type="match status" value="1"/>
</dbReference>
<feature type="domain" description="Helicase ATP-binding" evidence="10">
    <location>
        <begin position="16"/>
        <end position="179"/>
    </location>
</feature>